<dbReference type="Proteomes" id="UP001156318">
    <property type="component" value="Chromosome"/>
</dbReference>
<dbReference type="EC" id="3.1.1.-" evidence="3"/>
<dbReference type="RefSeq" id="WP_264384042.1">
    <property type="nucleotide sequence ID" value="NZ_CP074352.1"/>
</dbReference>
<name>A0ABY6J8M8_9ENTR</name>
<keyword evidence="6" id="KW-1185">Reference proteome</keyword>
<dbReference type="InterPro" id="IPR019826">
    <property type="entry name" value="Carboxylesterase_B_AS"/>
</dbReference>
<proteinExistence type="inferred from homology"/>
<organism evidence="5 6">
    <name type="scientific">Siccibacter colletis</name>
    <dbReference type="NCBI Taxonomy" id="1505757"/>
    <lineage>
        <taxon>Bacteria</taxon>
        <taxon>Pseudomonadati</taxon>
        <taxon>Pseudomonadota</taxon>
        <taxon>Gammaproteobacteria</taxon>
        <taxon>Enterobacterales</taxon>
        <taxon>Enterobacteriaceae</taxon>
        <taxon>Siccibacter</taxon>
    </lineage>
</organism>
<dbReference type="InterPro" id="IPR002018">
    <property type="entry name" value="CarbesteraseB"/>
</dbReference>
<evidence type="ECO:0000313" key="6">
    <source>
        <dbReference type="Proteomes" id="UP001156318"/>
    </source>
</evidence>
<evidence type="ECO:0000256" key="2">
    <source>
        <dbReference type="ARBA" id="ARBA00022801"/>
    </source>
</evidence>
<feature type="domain" description="Carboxylesterase type B" evidence="4">
    <location>
        <begin position="354"/>
        <end position="475"/>
    </location>
</feature>
<dbReference type="Pfam" id="PF00135">
    <property type="entry name" value="COesterase"/>
    <property type="match status" value="2"/>
</dbReference>
<dbReference type="InterPro" id="IPR050309">
    <property type="entry name" value="Type-B_Carboxylest/Lipase"/>
</dbReference>
<dbReference type="EMBL" id="CP074352">
    <property type="protein sequence ID" value="UYU30208.1"/>
    <property type="molecule type" value="Genomic_DNA"/>
</dbReference>
<keyword evidence="2 3" id="KW-0378">Hydrolase</keyword>
<dbReference type="SUPFAM" id="SSF53474">
    <property type="entry name" value="alpha/beta-Hydrolases"/>
    <property type="match status" value="1"/>
</dbReference>
<protein>
    <recommendedName>
        <fullName evidence="3">Carboxylic ester hydrolase</fullName>
        <ecNumber evidence="3">3.1.1.-</ecNumber>
    </recommendedName>
</protein>
<sequence length="503" mass="55431">MNTPELTLIHLPQGALRGSIEDDIACWRGIPYAAPPVGERRWRAPEPPLAWHDVRDATRNGDACWQNAALCAEVAGGDPGGFSEDCLWLNIFAPATRAEPLPVMVWLHGGGFTLGSAGLPPYNGANLAARGVILVSVNYRLGHLGFFAHPALDAEQPDGPINNFALLDQIAALRWVRENIEAFGGDAANVTLFGESAGARSVLSLMCSPLAAGLFHKAIIQSGYTLPDVPREHALKQGVALAAHLGVENATAEQLRALPGDAFWPLEKPFNLHPAPIAGDAVLPEPMLETFFHARQHPMPVIVGSNSDEASVLGLFGVDLAGQIDKLRRERRMGLGLIKLLYPGVRGDGPLGREVCRDMAFTTMGYVVMQAQQRLNQPCWRYWFDYVPHSERKLYPHGAWHGNEVPYVFDNLMVTAPICQTAEPQDRQFAAAIADYWVQFARSARAESRVLEGVVRWQASTRGRDRLLRMGIHRDAGFRMANRFMRARMALFRRVMAHHVSLD</sequence>
<reference evidence="5 6" key="1">
    <citation type="submission" date="2021-05" db="EMBL/GenBank/DDBJ databases">
        <title>Isolation, identification, and the growth promoting effects of Pantoea dispersa strain YSD J2 from the aboveground leaves of Cyperus esculentus L.Var. Sativus.</title>
        <authorList>
            <person name="Wang S."/>
            <person name="Tang X.M."/>
            <person name="Huang Y.N."/>
        </authorList>
    </citation>
    <scope>NUCLEOTIDE SEQUENCE [LARGE SCALE GENOMIC DNA]</scope>
    <source>
        <strain evidence="6">YSD YN2</strain>
    </source>
</reference>
<feature type="domain" description="Carboxylesterase type B" evidence="4">
    <location>
        <begin position="8"/>
        <end position="321"/>
    </location>
</feature>
<evidence type="ECO:0000256" key="3">
    <source>
        <dbReference type="RuleBase" id="RU361235"/>
    </source>
</evidence>
<gene>
    <name evidence="5" type="ORF">KFZ77_09850</name>
</gene>
<dbReference type="InterPro" id="IPR029058">
    <property type="entry name" value="AB_hydrolase_fold"/>
</dbReference>
<accession>A0ABY6J8M8</accession>
<evidence type="ECO:0000313" key="5">
    <source>
        <dbReference type="EMBL" id="UYU30208.1"/>
    </source>
</evidence>
<dbReference type="PROSITE" id="PS00122">
    <property type="entry name" value="CARBOXYLESTERASE_B_1"/>
    <property type="match status" value="1"/>
</dbReference>
<evidence type="ECO:0000259" key="4">
    <source>
        <dbReference type="Pfam" id="PF00135"/>
    </source>
</evidence>
<dbReference type="PANTHER" id="PTHR11559">
    <property type="entry name" value="CARBOXYLESTERASE"/>
    <property type="match status" value="1"/>
</dbReference>
<comment type="similarity">
    <text evidence="1 3">Belongs to the type-B carboxylesterase/lipase family.</text>
</comment>
<dbReference type="Gene3D" id="3.40.50.1820">
    <property type="entry name" value="alpha/beta hydrolase"/>
    <property type="match status" value="1"/>
</dbReference>
<evidence type="ECO:0000256" key="1">
    <source>
        <dbReference type="ARBA" id="ARBA00005964"/>
    </source>
</evidence>